<dbReference type="RefSeq" id="XP_010263124.1">
    <property type="nucleotide sequence ID" value="XM_010264822.2"/>
</dbReference>
<dbReference type="InterPro" id="IPR045058">
    <property type="entry name" value="GIMA/IAN/Toc"/>
</dbReference>
<dbReference type="GeneID" id="104601477"/>
<feature type="domain" description="AIG1-type G" evidence="4">
    <location>
        <begin position="4"/>
        <end position="212"/>
    </location>
</feature>
<keyword evidence="5" id="KW-1185">Reference proteome</keyword>
<evidence type="ECO:0000256" key="1">
    <source>
        <dbReference type="ARBA" id="ARBA00008535"/>
    </source>
</evidence>
<dbReference type="eggNOG" id="ENOG502R7PE">
    <property type="taxonomic scope" value="Eukaryota"/>
</dbReference>
<dbReference type="Pfam" id="PF04548">
    <property type="entry name" value="AIG1"/>
    <property type="match status" value="1"/>
</dbReference>
<evidence type="ECO:0000313" key="5">
    <source>
        <dbReference type="Proteomes" id="UP000189703"/>
    </source>
</evidence>
<dbReference type="PANTHER" id="PTHR10903">
    <property type="entry name" value="GTPASE, IMAP FAMILY MEMBER-RELATED"/>
    <property type="match status" value="1"/>
</dbReference>
<name>A0A1U8A771_NELNU</name>
<evidence type="ECO:0000256" key="3">
    <source>
        <dbReference type="ARBA" id="ARBA00023134"/>
    </source>
</evidence>
<dbReference type="Gene3D" id="3.40.50.300">
    <property type="entry name" value="P-loop containing nucleotide triphosphate hydrolases"/>
    <property type="match status" value="1"/>
</dbReference>
<gene>
    <name evidence="6" type="primary">LOC104601477</name>
</gene>
<dbReference type="InterPro" id="IPR006703">
    <property type="entry name" value="G_AIG1"/>
</dbReference>
<proteinExistence type="inferred from homology"/>
<sequence>MASSNDVTMVLLGRTGNGKSSTANSILKTNAFKAKRSSNSVTRTTELQSSILQDGRTVNVIDTPGLFDFALDVEYIKKEIVKCIDLAKNGIHAMLMVFSTSTRFSKEEEAGMEIIKGIFGQAITDHIIIVFTGGDSFDEDDDEALQDYLAECPKPFQEILQQCKHRIVLFDNKTKDQNKRDLQVCKLISLVNKVVSDNGGQPYTNELHTKLQREMQWQRMQLEEAKSKGLNEREILMMQEKMQKAYDEQLKQVTQMVESRFTTTISYLQEQRERERIALSNALQEARMDREKSAVEMTRIVQELCDLKRQNEEFQRKLRPGRVGGGGCEKCPIL</sequence>
<dbReference type="SUPFAM" id="SSF52540">
    <property type="entry name" value="P-loop containing nucleoside triphosphate hydrolases"/>
    <property type="match status" value="1"/>
</dbReference>
<organism evidence="5 6">
    <name type="scientific">Nelumbo nucifera</name>
    <name type="common">Sacred lotus</name>
    <dbReference type="NCBI Taxonomy" id="4432"/>
    <lineage>
        <taxon>Eukaryota</taxon>
        <taxon>Viridiplantae</taxon>
        <taxon>Streptophyta</taxon>
        <taxon>Embryophyta</taxon>
        <taxon>Tracheophyta</taxon>
        <taxon>Spermatophyta</taxon>
        <taxon>Magnoliopsida</taxon>
        <taxon>Proteales</taxon>
        <taxon>Nelumbonaceae</taxon>
        <taxon>Nelumbo</taxon>
    </lineage>
</organism>
<protein>
    <submittedName>
        <fullName evidence="6">Immune-associated nucleotide-binding protein 8-like</fullName>
    </submittedName>
</protein>
<keyword evidence="3" id="KW-0342">GTP-binding</keyword>
<evidence type="ECO:0000256" key="2">
    <source>
        <dbReference type="ARBA" id="ARBA00022741"/>
    </source>
</evidence>
<evidence type="ECO:0000313" key="6">
    <source>
        <dbReference type="RefSeq" id="XP_010263124.1"/>
    </source>
</evidence>
<dbReference type="KEGG" id="nnu:104601477"/>
<dbReference type="GO" id="GO:0003924">
    <property type="term" value="F:GTPase activity"/>
    <property type="evidence" value="ECO:0000318"/>
    <property type="project" value="GO_Central"/>
</dbReference>
<dbReference type="Proteomes" id="UP000189703">
    <property type="component" value="Unplaced"/>
</dbReference>
<dbReference type="OMA" id="WENEGCC"/>
<dbReference type="CDD" id="cd01852">
    <property type="entry name" value="AIG1"/>
    <property type="match status" value="1"/>
</dbReference>
<dbReference type="PANTHER" id="PTHR10903:SF184">
    <property type="entry name" value="GTP-BINDING PROTEIN A"/>
    <property type="match status" value="1"/>
</dbReference>
<reference evidence="6" key="1">
    <citation type="submission" date="2025-08" db="UniProtKB">
        <authorList>
            <consortium name="RefSeq"/>
        </authorList>
    </citation>
    <scope>IDENTIFICATION</scope>
</reference>
<evidence type="ECO:0000259" key="4">
    <source>
        <dbReference type="PROSITE" id="PS51720"/>
    </source>
</evidence>
<dbReference type="FunFam" id="3.40.50.300:FF:000840">
    <property type="entry name" value="Immune-associated nucleotide-binding protein 9"/>
    <property type="match status" value="1"/>
</dbReference>
<dbReference type="PROSITE" id="PS51720">
    <property type="entry name" value="G_AIG1"/>
    <property type="match status" value="1"/>
</dbReference>
<dbReference type="AlphaFoldDB" id="A0A1U8A771"/>
<dbReference type="OrthoDB" id="8954335at2759"/>
<dbReference type="GO" id="GO:0005525">
    <property type="term" value="F:GTP binding"/>
    <property type="evidence" value="ECO:0007669"/>
    <property type="project" value="UniProtKB-KW"/>
</dbReference>
<dbReference type="InterPro" id="IPR027417">
    <property type="entry name" value="P-loop_NTPase"/>
</dbReference>
<accession>A0A1U8A771</accession>
<keyword evidence="2" id="KW-0547">Nucleotide-binding</keyword>
<comment type="similarity">
    <text evidence="1">Belongs to the TRAFAC class TrmE-Era-EngA-EngB-Septin-like GTPase superfamily. AIG1/Toc34/Toc159-like paraseptin GTPase family. IAN subfamily.</text>
</comment>
<dbReference type="STRING" id="4432.A0A1U8A771"/>